<dbReference type="AlphaFoldDB" id="A0AAR5PU04"/>
<evidence type="ECO:0000313" key="2">
    <source>
        <dbReference type="Proteomes" id="UP000019118"/>
    </source>
</evidence>
<organism evidence="1 2">
    <name type="scientific">Dendroctonus ponderosae</name>
    <name type="common">Mountain pine beetle</name>
    <dbReference type="NCBI Taxonomy" id="77166"/>
    <lineage>
        <taxon>Eukaryota</taxon>
        <taxon>Metazoa</taxon>
        <taxon>Ecdysozoa</taxon>
        <taxon>Arthropoda</taxon>
        <taxon>Hexapoda</taxon>
        <taxon>Insecta</taxon>
        <taxon>Pterygota</taxon>
        <taxon>Neoptera</taxon>
        <taxon>Endopterygota</taxon>
        <taxon>Coleoptera</taxon>
        <taxon>Polyphaga</taxon>
        <taxon>Cucujiformia</taxon>
        <taxon>Curculionidae</taxon>
        <taxon>Scolytinae</taxon>
        <taxon>Dendroctonus</taxon>
    </lineage>
</organism>
<dbReference type="RefSeq" id="XP_019764488.1">
    <property type="nucleotide sequence ID" value="XM_019908929.2"/>
</dbReference>
<protein>
    <recommendedName>
        <fullName evidence="3">DUF4806 domain-containing protein</fullName>
    </recommendedName>
</protein>
<evidence type="ECO:0000313" key="1">
    <source>
        <dbReference type="EnsemblMetazoa" id="XP_019764489.1"/>
    </source>
</evidence>
<dbReference type="EnsemblMetazoa" id="XM_019908930.1">
    <property type="protein sequence ID" value="XP_019764489.1"/>
    <property type="gene ID" value="LOC109540511"/>
</dbReference>
<dbReference type="KEGG" id="dpa:109540511"/>
<dbReference type="Proteomes" id="UP000019118">
    <property type="component" value="Unassembled WGS sequence"/>
</dbReference>
<dbReference type="RefSeq" id="XP_019764489.1">
    <property type="nucleotide sequence ID" value="XM_019908930.2"/>
</dbReference>
<sequence length="234" mass="26479">MTKLNQEAGASVKDSSNKLPLDANVLMSRVCKLEEHLKAGLIELKSAVYGTEEVRTPDTLSECAARITKFETHVKEEIAKIKSALVQTDTKLDDLHQRMLSNNLIFFGIQEKTEERVKTTICETVRDQLGYIIGSKDIDFSFRLGKLGSHHCRPILVGFVNRWVRNDIFSSKSLLKGTKIVIKENLTPSRLKLFKEISGLVGFRNCWTMGGNVYVKFGDTRRQIKEISDLKESD</sequence>
<evidence type="ECO:0008006" key="3">
    <source>
        <dbReference type="Google" id="ProtNLM"/>
    </source>
</evidence>
<dbReference type="GeneID" id="109540511"/>
<name>A0AAR5PU04_DENPD</name>
<dbReference type="EnsemblMetazoa" id="XM_019908929.1">
    <property type="protein sequence ID" value="XP_019764488.1"/>
    <property type="gene ID" value="LOC109540511"/>
</dbReference>
<keyword evidence="2" id="KW-1185">Reference proteome</keyword>
<reference evidence="1" key="2">
    <citation type="submission" date="2024-08" db="UniProtKB">
        <authorList>
            <consortium name="EnsemblMetazoa"/>
        </authorList>
    </citation>
    <scope>IDENTIFICATION</scope>
</reference>
<accession>A0AAR5PU04</accession>
<reference evidence="2" key="1">
    <citation type="journal article" date="2013" name="Genome Biol.">
        <title>Draft genome of the mountain pine beetle, Dendroctonus ponderosae Hopkins, a major forest pest.</title>
        <authorList>
            <person name="Keeling C.I."/>
            <person name="Yuen M.M."/>
            <person name="Liao N.Y."/>
            <person name="Docking T.R."/>
            <person name="Chan S.K."/>
            <person name="Taylor G.A."/>
            <person name="Palmquist D.L."/>
            <person name="Jackman S.D."/>
            <person name="Nguyen A."/>
            <person name="Li M."/>
            <person name="Henderson H."/>
            <person name="Janes J.K."/>
            <person name="Zhao Y."/>
            <person name="Pandoh P."/>
            <person name="Moore R."/>
            <person name="Sperling F.A."/>
            <person name="Huber D.P."/>
            <person name="Birol I."/>
            <person name="Jones S.J."/>
            <person name="Bohlmann J."/>
        </authorList>
    </citation>
    <scope>NUCLEOTIDE SEQUENCE</scope>
</reference>
<proteinExistence type="predicted"/>